<gene>
    <name evidence="2" type="ORF">ACFFPI_18220</name>
</gene>
<proteinExistence type="predicted"/>
<feature type="region of interest" description="Disordered" evidence="1">
    <location>
        <begin position="160"/>
        <end position="181"/>
    </location>
</feature>
<protein>
    <submittedName>
        <fullName evidence="2">Uncharacterized protein</fullName>
    </submittedName>
</protein>
<dbReference type="EMBL" id="JBHMBH010000041">
    <property type="protein sequence ID" value="MFB9716035.1"/>
    <property type="molecule type" value="Genomic_DNA"/>
</dbReference>
<keyword evidence="3" id="KW-1185">Reference proteome</keyword>
<dbReference type="RefSeq" id="WP_376954981.1">
    <property type="nucleotide sequence ID" value="NZ_JBHMBH010000041.1"/>
</dbReference>
<evidence type="ECO:0000313" key="2">
    <source>
        <dbReference type="EMBL" id="MFB9716035.1"/>
    </source>
</evidence>
<accession>A0ABV5UV23</accession>
<sequence>MTNVVHDATAPTPAVVAHPLPRLTRAIDQGVASTPVVNGVVPEGMLATVPAPVVSTTTGAVDGVGTGFGTVASRVVSPVLGTVGSTAGALPVSIPGIAVGLPTAQLDATLPGPSAALAPTTHASSPLAEDVAAPAVSPADPFDPPGVGISPWNTMVWATASEDPSVPPSGGTPSADAPSGAVAGGAAAALTSNPSGTTAGWLPGINLLPPFAGILISATTAGRTPAPVSFDPGSSPD</sequence>
<dbReference type="Proteomes" id="UP001589536">
    <property type="component" value="Unassembled WGS sequence"/>
</dbReference>
<organism evidence="2 3">
    <name type="scientific">Arthrobacter methylotrophus</name>
    <dbReference type="NCBI Taxonomy" id="121291"/>
    <lineage>
        <taxon>Bacteria</taxon>
        <taxon>Bacillati</taxon>
        <taxon>Actinomycetota</taxon>
        <taxon>Actinomycetes</taxon>
        <taxon>Micrococcales</taxon>
        <taxon>Micrococcaceae</taxon>
        <taxon>Arthrobacter</taxon>
    </lineage>
</organism>
<evidence type="ECO:0000256" key="1">
    <source>
        <dbReference type="SAM" id="MobiDB-lite"/>
    </source>
</evidence>
<name>A0ABV5UV23_9MICC</name>
<comment type="caution">
    <text evidence="2">The sequence shown here is derived from an EMBL/GenBank/DDBJ whole genome shotgun (WGS) entry which is preliminary data.</text>
</comment>
<reference evidence="2 3" key="1">
    <citation type="submission" date="2024-09" db="EMBL/GenBank/DDBJ databases">
        <authorList>
            <person name="Sun Q."/>
            <person name="Mori K."/>
        </authorList>
    </citation>
    <scope>NUCLEOTIDE SEQUENCE [LARGE SCALE GENOMIC DNA]</scope>
    <source>
        <strain evidence="2 3">JCM 13519</strain>
    </source>
</reference>
<evidence type="ECO:0000313" key="3">
    <source>
        <dbReference type="Proteomes" id="UP001589536"/>
    </source>
</evidence>